<accession>A0A1S5Q8D8</accession>
<organism evidence="1 2">
    <name type="scientific">Aeromonas phage Ahp1</name>
    <dbReference type="NCBI Taxonomy" id="1747286"/>
    <lineage>
        <taxon>Viruses</taxon>
        <taxon>Duplodnaviria</taxon>
        <taxon>Heunggongvirae</taxon>
        <taxon>Uroviricota</taxon>
        <taxon>Caudoviricetes</taxon>
        <taxon>Autographivirales</taxon>
        <taxon>Autonotataviridae</taxon>
        <taxon>Melnykvirinae</taxon>
        <taxon>Ahphunavirus</taxon>
        <taxon>Ahphunavirus Ahp1</taxon>
    </lineage>
</organism>
<dbReference type="GO" id="GO:0004527">
    <property type="term" value="F:exonuclease activity"/>
    <property type="evidence" value="ECO:0007669"/>
    <property type="project" value="UniProtKB-KW"/>
</dbReference>
<evidence type="ECO:0000313" key="2">
    <source>
        <dbReference type="Proteomes" id="UP000230040"/>
    </source>
</evidence>
<keyword evidence="2" id="KW-1185">Reference proteome</keyword>
<proteinExistence type="predicted"/>
<dbReference type="EMBL" id="KT949345">
    <property type="protein sequence ID" value="ALP47741.1"/>
    <property type="molecule type" value="Genomic_DNA"/>
</dbReference>
<sequence length="314" mass="35460">MIPERLKGRAANTAPMFLPGDKFGLLAYDADSAIYRIAATTNSLETAKRRFIQDALTKGLLANADIIRCHLTPKHCTKAGRFTVLAQKPYQGNRKSGTKPPMVEPLRYAIGRRMLELPPEIEIVFNDTFEADDTVIMDGVEWGDDCVIFSEDKDLLCTRNRMLDKETWQVVPGVPLNSIGTLDLKELSSSVKVVGRGPLFFWAQLMMGDTADNIKGLLKYQGKQCGPVATFSSLERYSGTSTELPVAYHVLSAYKAINQNPWPEGWLLWLYPKKGYTFYHHCKALGVFETDIGPWLMQQFKSKWFDKELTHAER</sequence>
<reference evidence="1 2" key="1">
    <citation type="journal article" date="2016" name="PLoS ONE">
        <title>Genomic Characterization of the Novel Aeromonas hydrophila Phage Ahp1 Suggests the Derivation of a New Subgroup from phiKMV-Like Family.</title>
        <authorList>
            <person name="Wang J.B."/>
            <person name="Lin N.T."/>
            <person name="Tseng Y.H."/>
            <person name="Weng S.F."/>
        </authorList>
    </citation>
    <scope>NUCLEOTIDE SEQUENCE [LARGE SCALE GENOMIC DNA]</scope>
</reference>
<keyword evidence="1" id="KW-0540">Nuclease</keyword>
<gene>
    <name evidence="1" type="ORF">Ahp1_22</name>
</gene>
<protein>
    <submittedName>
        <fullName evidence="1">Putative DNA exonuclease</fullName>
    </submittedName>
</protein>
<keyword evidence="1" id="KW-0269">Exonuclease</keyword>
<evidence type="ECO:0000313" key="1">
    <source>
        <dbReference type="EMBL" id="ALP47741.1"/>
    </source>
</evidence>
<keyword evidence="1" id="KW-0378">Hydrolase</keyword>
<name>A0A1S5Q8D8_9CAUD</name>
<dbReference type="Proteomes" id="UP000230040">
    <property type="component" value="Segment"/>
</dbReference>